<evidence type="ECO:0000313" key="1">
    <source>
        <dbReference type="EMBL" id="KIM82975.1"/>
    </source>
</evidence>
<reference evidence="1 2" key="1">
    <citation type="submission" date="2014-04" db="EMBL/GenBank/DDBJ databases">
        <authorList>
            <consortium name="DOE Joint Genome Institute"/>
            <person name="Kuo A."/>
            <person name="Tarkka M."/>
            <person name="Buscot F."/>
            <person name="Kohler A."/>
            <person name="Nagy L.G."/>
            <person name="Floudas D."/>
            <person name="Copeland A."/>
            <person name="Barry K.W."/>
            <person name="Cichocki N."/>
            <person name="Veneault-Fourrey C."/>
            <person name="LaButti K."/>
            <person name="Lindquist E.A."/>
            <person name="Lipzen A."/>
            <person name="Lundell T."/>
            <person name="Morin E."/>
            <person name="Murat C."/>
            <person name="Sun H."/>
            <person name="Tunlid A."/>
            <person name="Henrissat B."/>
            <person name="Grigoriev I.V."/>
            <person name="Hibbett D.S."/>
            <person name="Martin F."/>
            <person name="Nordberg H.P."/>
            <person name="Cantor M.N."/>
            <person name="Hua S.X."/>
        </authorList>
    </citation>
    <scope>NUCLEOTIDE SEQUENCE [LARGE SCALE GENOMIC DNA]</scope>
    <source>
        <strain evidence="1 2">F 1598</strain>
    </source>
</reference>
<sequence length="150" mass="17518">MIQRIYPLQANNLHILIMIMLIIINRSTNPLRQNRTSMRSQLFPGPPRPWRREEYCSCSVQRHIMYAQNKNKWHDVVIKLVEMDSVGHQIYGHLLDCPKFNRPESFPLNLHHSNPRNITLSSQLLFCDYASLNCPALTCEYCPLTLSQLG</sequence>
<dbReference type="HOGENOM" id="CLU_1741275_0_0_1"/>
<dbReference type="AlphaFoldDB" id="A0A0C3FES1"/>
<dbReference type="EMBL" id="KN832992">
    <property type="protein sequence ID" value="KIM82975.1"/>
    <property type="molecule type" value="Genomic_DNA"/>
</dbReference>
<reference evidence="2" key="2">
    <citation type="submission" date="2015-01" db="EMBL/GenBank/DDBJ databases">
        <title>Evolutionary Origins and Diversification of the Mycorrhizal Mutualists.</title>
        <authorList>
            <consortium name="DOE Joint Genome Institute"/>
            <consortium name="Mycorrhizal Genomics Consortium"/>
            <person name="Kohler A."/>
            <person name="Kuo A."/>
            <person name="Nagy L.G."/>
            <person name="Floudas D."/>
            <person name="Copeland A."/>
            <person name="Barry K.W."/>
            <person name="Cichocki N."/>
            <person name="Veneault-Fourrey C."/>
            <person name="LaButti K."/>
            <person name="Lindquist E.A."/>
            <person name="Lipzen A."/>
            <person name="Lundell T."/>
            <person name="Morin E."/>
            <person name="Murat C."/>
            <person name="Riley R."/>
            <person name="Ohm R."/>
            <person name="Sun H."/>
            <person name="Tunlid A."/>
            <person name="Henrissat B."/>
            <person name="Grigoriev I.V."/>
            <person name="Hibbett D.S."/>
            <person name="Martin F."/>
        </authorList>
    </citation>
    <scope>NUCLEOTIDE SEQUENCE [LARGE SCALE GENOMIC DNA]</scope>
    <source>
        <strain evidence="2">F 1598</strain>
    </source>
</reference>
<dbReference type="InParanoid" id="A0A0C3FES1"/>
<gene>
    <name evidence="1" type="ORF">PILCRDRAFT_447449</name>
</gene>
<accession>A0A0C3FES1</accession>
<keyword evidence="2" id="KW-1185">Reference proteome</keyword>
<dbReference type="Proteomes" id="UP000054166">
    <property type="component" value="Unassembled WGS sequence"/>
</dbReference>
<protein>
    <submittedName>
        <fullName evidence="1">Uncharacterized protein</fullName>
    </submittedName>
</protein>
<proteinExistence type="predicted"/>
<evidence type="ECO:0000313" key="2">
    <source>
        <dbReference type="Proteomes" id="UP000054166"/>
    </source>
</evidence>
<organism evidence="1 2">
    <name type="scientific">Piloderma croceum (strain F 1598)</name>
    <dbReference type="NCBI Taxonomy" id="765440"/>
    <lineage>
        <taxon>Eukaryota</taxon>
        <taxon>Fungi</taxon>
        <taxon>Dikarya</taxon>
        <taxon>Basidiomycota</taxon>
        <taxon>Agaricomycotina</taxon>
        <taxon>Agaricomycetes</taxon>
        <taxon>Agaricomycetidae</taxon>
        <taxon>Atheliales</taxon>
        <taxon>Atheliaceae</taxon>
        <taxon>Piloderma</taxon>
    </lineage>
</organism>
<name>A0A0C3FES1_PILCF</name>